<organism evidence="3 4">
    <name type="scientific">Ignelater luminosus</name>
    <name type="common">Cucubano</name>
    <name type="synonym">Pyrophorus luminosus</name>
    <dbReference type="NCBI Taxonomy" id="2038154"/>
    <lineage>
        <taxon>Eukaryota</taxon>
        <taxon>Metazoa</taxon>
        <taxon>Ecdysozoa</taxon>
        <taxon>Arthropoda</taxon>
        <taxon>Hexapoda</taxon>
        <taxon>Insecta</taxon>
        <taxon>Pterygota</taxon>
        <taxon>Neoptera</taxon>
        <taxon>Endopterygota</taxon>
        <taxon>Coleoptera</taxon>
        <taxon>Polyphaga</taxon>
        <taxon>Elateriformia</taxon>
        <taxon>Elateroidea</taxon>
        <taxon>Elateridae</taxon>
        <taxon>Agrypninae</taxon>
        <taxon>Pyrophorini</taxon>
        <taxon>Ignelater</taxon>
    </lineage>
</organism>
<feature type="domain" description="MADF" evidence="2">
    <location>
        <begin position="4"/>
        <end position="50"/>
    </location>
</feature>
<accession>A0A8K0CGJ3</accession>
<feature type="region of interest" description="Disordered" evidence="1">
    <location>
        <begin position="71"/>
        <end position="118"/>
    </location>
</feature>
<dbReference type="Pfam" id="PF10545">
    <property type="entry name" value="MADF_DNA_bdg"/>
    <property type="match status" value="1"/>
</dbReference>
<proteinExistence type="predicted"/>
<reference evidence="3" key="1">
    <citation type="submission" date="2019-08" db="EMBL/GenBank/DDBJ databases">
        <title>The genome of the North American firefly Photinus pyralis.</title>
        <authorList>
            <consortium name="Photinus pyralis genome working group"/>
            <person name="Fallon T.R."/>
            <person name="Sander Lower S.E."/>
            <person name="Weng J.-K."/>
        </authorList>
    </citation>
    <scope>NUCLEOTIDE SEQUENCE</scope>
    <source>
        <strain evidence="3">TRF0915ILg1</strain>
        <tissue evidence="3">Whole body</tissue>
    </source>
</reference>
<evidence type="ECO:0000256" key="1">
    <source>
        <dbReference type="SAM" id="MobiDB-lite"/>
    </source>
</evidence>
<dbReference type="EMBL" id="VTPC01089496">
    <property type="protein sequence ID" value="KAF2885829.1"/>
    <property type="molecule type" value="Genomic_DNA"/>
</dbReference>
<keyword evidence="4" id="KW-1185">Reference proteome</keyword>
<dbReference type="Proteomes" id="UP000801492">
    <property type="component" value="Unassembled WGS sequence"/>
</dbReference>
<gene>
    <name evidence="3" type="ORF">ILUMI_20345</name>
</gene>
<name>A0A8K0CGJ3_IGNLU</name>
<comment type="caution">
    <text evidence="3">The sequence shown here is derived from an EMBL/GenBank/DDBJ whole genome shotgun (WGS) entry which is preliminary data.</text>
</comment>
<dbReference type="OrthoDB" id="6081971at2759"/>
<evidence type="ECO:0000313" key="4">
    <source>
        <dbReference type="Proteomes" id="UP000801492"/>
    </source>
</evidence>
<protein>
    <recommendedName>
        <fullName evidence="2">MADF domain-containing protein</fullName>
    </recommendedName>
</protein>
<evidence type="ECO:0000313" key="3">
    <source>
        <dbReference type="EMBL" id="KAF2885829.1"/>
    </source>
</evidence>
<dbReference type="AlphaFoldDB" id="A0A8K0CGJ3"/>
<evidence type="ECO:0000259" key="2">
    <source>
        <dbReference type="Pfam" id="PF10545"/>
    </source>
</evidence>
<sequence length="126" mass="14521">MICDQLKKKWKNLRDSYGKYLRAGKTTTGQETKILDRCKTWPWALQMQFLRPFLKFAKRDSNIPKQILAEEQVEDDNTEQVGHGEQVNINPASVPQEPPATTRKRKSEGTTPLSSSVEQVIQYLEN</sequence>
<feature type="compositionally biased region" description="Polar residues" evidence="1">
    <location>
        <begin position="109"/>
        <end position="118"/>
    </location>
</feature>
<dbReference type="InterPro" id="IPR006578">
    <property type="entry name" value="MADF-dom"/>
</dbReference>